<evidence type="ECO:0000313" key="1">
    <source>
        <dbReference type="EMBL" id="GAO45423.1"/>
    </source>
</evidence>
<reference evidence="1 2" key="1">
    <citation type="submission" date="2015-04" db="EMBL/GenBank/DDBJ databases">
        <title>Whole genome shotgun sequence of Flavihumibacter petaseus NBRC 106054.</title>
        <authorList>
            <person name="Miyazawa S."/>
            <person name="Hosoyama A."/>
            <person name="Hashimoto M."/>
            <person name="Noguchi M."/>
            <person name="Tsuchikane K."/>
            <person name="Ohji S."/>
            <person name="Yamazoe A."/>
            <person name="Ichikawa N."/>
            <person name="Kimura A."/>
            <person name="Fujita N."/>
        </authorList>
    </citation>
    <scope>NUCLEOTIDE SEQUENCE [LARGE SCALE GENOMIC DNA]</scope>
    <source>
        <strain evidence="1 2">NBRC 106054</strain>
    </source>
</reference>
<protein>
    <recommendedName>
        <fullName evidence="3">Peptidase M4 family protein</fullName>
    </recommendedName>
</protein>
<dbReference type="SUPFAM" id="SSF55486">
    <property type="entry name" value="Metalloproteases ('zincins'), catalytic domain"/>
    <property type="match status" value="1"/>
</dbReference>
<keyword evidence="2" id="KW-1185">Reference proteome</keyword>
<gene>
    <name evidence="1" type="ORF">FPE01S_05_01180</name>
</gene>
<proteinExistence type="predicted"/>
<dbReference type="CDD" id="cd09598">
    <property type="entry name" value="M4_like"/>
    <property type="match status" value="1"/>
</dbReference>
<dbReference type="Proteomes" id="UP000033121">
    <property type="component" value="Unassembled WGS sequence"/>
</dbReference>
<comment type="caution">
    <text evidence="1">The sequence shown here is derived from an EMBL/GenBank/DDBJ whole genome shotgun (WGS) entry which is preliminary data.</text>
</comment>
<evidence type="ECO:0008006" key="3">
    <source>
        <dbReference type="Google" id="ProtNLM"/>
    </source>
</evidence>
<dbReference type="EMBL" id="BBWV01000005">
    <property type="protein sequence ID" value="GAO45423.1"/>
    <property type="molecule type" value="Genomic_DNA"/>
</dbReference>
<sequence>MNRPTSRQLRGYSLDPGFSTKLDTAGVNEIVYAVPWEDELSPGPKGQYFEVYDYDPASNCWYEPVDLNDTYTLAQDGEAPSEGNPKFHQQFVYTIAMKTLEHFENSLGRKIIWATNLKFDSKAELARKKKEKDEGPPAGTYNARLRLYPHAFRDANAYYTSEKKAILFGYFEAASQIQGSNLPGGVIFTCLSPDIIAHETTHALLDSIHPRFLENTNKDVAAFHEAFADIVALLQRFTITPLVEHQIARTRGNLGEYSVLGELATQFGNALQNNRGALRGAIGAVNAKGVWERFTPDPSLYEKQFECHDRGAILVATFFDAFLRLYNDKTQDLLRIASNGTGILQPGAIHPDLVKRLADQACTIAQHLLHISIRALDYCPPLDINFGDFLRALITADVDTSPRDTNGYRIALIDSFRSWGIFPDRVNTLSVESLQWAKPTNLTQQEKDIWASIANRLKDDIRHIIDLSLSPGDHREEIFNESWKAQQKLRLILLENSDSFNVTETIWKNFLSKLGLTNEAVEFEYDGGFYGKAEAPGLEVHKVRPVYRVGRENKIVEQILITLSQTIRFRSGPLEGAKFRGGCTLILNMSGNYDVEYIIYKNIHSQHRFTAQMDFQLGRAAGNPSFSESLYEDGNGFKDINIAQLHS</sequence>
<dbReference type="RefSeq" id="WP_046371435.1">
    <property type="nucleotide sequence ID" value="NZ_BBWV01000005.1"/>
</dbReference>
<organism evidence="1 2">
    <name type="scientific">Flavihumibacter petaseus NBRC 106054</name>
    <dbReference type="NCBI Taxonomy" id="1220578"/>
    <lineage>
        <taxon>Bacteria</taxon>
        <taxon>Pseudomonadati</taxon>
        <taxon>Bacteroidota</taxon>
        <taxon>Chitinophagia</taxon>
        <taxon>Chitinophagales</taxon>
        <taxon>Chitinophagaceae</taxon>
        <taxon>Flavihumibacter</taxon>
    </lineage>
</organism>
<name>A0A0E9N6K8_9BACT</name>
<dbReference type="AlphaFoldDB" id="A0A0E9N6K8"/>
<dbReference type="STRING" id="1220578.FPE01S_05_01180"/>
<dbReference type="OrthoDB" id="178184at2"/>
<accession>A0A0E9N6K8</accession>
<evidence type="ECO:0000313" key="2">
    <source>
        <dbReference type="Proteomes" id="UP000033121"/>
    </source>
</evidence>